<name>A0A0G1H007_9BACT</name>
<dbReference type="AlphaFoldDB" id="A0A0G1H007"/>
<sequence>MVLKTDDKKIKLLVKEGVKEAMDAQFMRLSALLLPHVSSREQKEIVRLYGKPSRKVAKSYIIKI</sequence>
<dbReference type="Proteomes" id="UP000034736">
    <property type="component" value="Unassembled WGS sequence"/>
</dbReference>
<gene>
    <name evidence="1" type="ORF">UW30_C0028G0009</name>
</gene>
<evidence type="ECO:0000313" key="2">
    <source>
        <dbReference type="Proteomes" id="UP000034736"/>
    </source>
</evidence>
<organism evidence="1 2">
    <name type="scientific">Candidatus Giovannonibacteria bacterium GW2011_GWA2_44_13b</name>
    <dbReference type="NCBI Taxonomy" id="1618647"/>
    <lineage>
        <taxon>Bacteria</taxon>
        <taxon>Candidatus Giovannoniibacteriota</taxon>
    </lineage>
</organism>
<reference evidence="1 2" key="1">
    <citation type="journal article" date="2015" name="Nature">
        <title>rRNA introns, odd ribosomes, and small enigmatic genomes across a large radiation of phyla.</title>
        <authorList>
            <person name="Brown C.T."/>
            <person name="Hug L.A."/>
            <person name="Thomas B.C."/>
            <person name="Sharon I."/>
            <person name="Castelle C.J."/>
            <person name="Singh A."/>
            <person name="Wilkins M.J."/>
            <person name="Williams K.H."/>
            <person name="Banfield J.F."/>
        </authorList>
    </citation>
    <scope>NUCLEOTIDE SEQUENCE [LARGE SCALE GENOMIC DNA]</scope>
</reference>
<proteinExistence type="predicted"/>
<dbReference type="EMBL" id="LCHU01000028">
    <property type="protein sequence ID" value="KKT39753.1"/>
    <property type="molecule type" value="Genomic_DNA"/>
</dbReference>
<evidence type="ECO:0000313" key="1">
    <source>
        <dbReference type="EMBL" id="KKT39753.1"/>
    </source>
</evidence>
<dbReference type="STRING" id="1618647.UW30_C0028G0009"/>
<accession>A0A0G1H007</accession>
<comment type="caution">
    <text evidence="1">The sequence shown here is derived from an EMBL/GenBank/DDBJ whole genome shotgun (WGS) entry which is preliminary data.</text>
</comment>
<protein>
    <submittedName>
        <fullName evidence="1">Uncharacterized protein</fullName>
    </submittedName>
</protein>